<organism evidence="2 3">
    <name type="scientific">Nostocoides vanveenii</name>
    <dbReference type="NCBI Taxonomy" id="330835"/>
    <lineage>
        <taxon>Bacteria</taxon>
        <taxon>Bacillati</taxon>
        <taxon>Actinomycetota</taxon>
        <taxon>Actinomycetes</taxon>
        <taxon>Micrococcales</taxon>
        <taxon>Intrasporangiaceae</taxon>
        <taxon>Nostocoides</taxon>
    </lineage>
</organism>
<feature type="region of interest" description="Disordered" evidence="1">
    <location>
        <begin position="137"/>
        <end position="160"/>
    </location>
</feature>
<dbReference type="Proteomes" id="UP001501475">
    <property type="component" value="Unassembled WGS sequence"/>
</dbReference>
<dbReference type="EMBL" id="BAAAPN010000032">
    <property type="protein sequence ID" value="GAA1753980.1"/>
    <property type="molecule type" value="Genomic_DNA"/>
</dbReference>
<name>A0ABP4WK77_9MICO</name>
<accession>A0ABP4WK77</accession>
<evidence type="ECO:0000313" key="2">
    <source>
        <dbReference type="EMBL" id="GAA1753980.1"/>
    </source>
</evidence>
<gene>
    <name evidence="2" type="ORF">GCM10009810_12270</name>
</gene>
<proteinExistence type="predicted"/>
<keyword evidence="3" id="KW-1185">Reference proteome</keyword>
<protein>
    <submittedName>
        <fullName evidence="2">Uncharacterized protein</fullName>
    </submittedName>
</protein>
<comment type="caution">
    <text evidence="2">The sequence shown here is derived from an EMBL/GenBank/DDBJ whole genome shotgun (WGS) entry which is preliminary data.</text>
</comment>
<evidence type="ECO:0000313" key="3">
    <source>
        <dbReference type="Proteomes" id="UP001501475"/>
    </source>
</evidence>
<sequence>MLELVTKCRRLLTKASPERIRFRRFLRSACAVPQSGDTETWHGSASETLMGMGRYGVLAVVDGLLECHDCGWLGEHLGLHAYRAHGMTAREYRAVHGLKRSAGLVAPELRERMSAIRAANPNPLLAATRDPAKATRARLAQGSPVSPAAAADRDARMSAAGPRRRLGTVVTCGWCGSQFCPLKNARRRRYCSRSCASRAMRASV</sequence>
<evidence type="ECO:0000256" key="1">
    <source>
        <dbReference type="SAM" id="MobiDB-lite"/>
    </source>
</evidence>
<reference evidence="3" key="1">
    <citation type="journal article" date="2019" name="Int. J. Syst. Evol. Microbiol.">
        <title>The Global Catalogue of Microorganisms (GCM) 10K type strain sequencing project: providing services to taxonomists for standard genome sequencing and annotation.</title>
        <authorList>
            <consortium name="The Broad Institute Genomics Platform"/>
            <consortium name="The Broad Institute Genome Sequencing Center for Infectious Disease"/>
            <person name="Wu L."/>
            <person name="Ma J."/>
        </authorList>
    </citation>
    <scope>NUCLEOTIDE SEQUENCE [LARGE SCALE GENOMIC DNA]</scope>
    <source>
        <strain evidence="3">JCM 15591</strain>
    </source>
</reference>